<comment type="subcellular location">
    <subcellularLocation>
        <location evidence="3">Plastid</location>
        <location evidence="3">Chloroplast</location>
    </subcellularLocation>
</comment>
<dbReference type="Pfam" id="PF01327">
    <property type="entry name" value="Pep_deformylase"/>
    <property type="match status" value="1"/>
</dbReference>
<dbReference type="InterPro" id="IPR023635">
    <property type="entry name" value="Peptide_deformylase"/>
</dbReference>
<dbReference type="AlphaFoldDB" id="A0AAD2DFR3"/>
<comment type="similarity">
    <text evidence="1 3">Belongs to the polypeptide deformylase family.</text>
</comment>
<keyword evidence="3" id="KW-0648">Protein biosynthesis</keyword>
<name>A0AAD2DFR3_9LAMI</name>
<sequence length="99" mass="11069">MVKEDEVASPDDLHFEGQLKIVEYADPISRAKNKRILAFDDSLKKLVDDMFDVMYRTDGIGLSAPQVGINVRDPVFNPVGERGEGDEIDLVNLTESTCR</sequence>
<accession>A0AAD2DFR3</accession>
<dbReference type="Proteomes" id="UP000834106">
    <property type="component" value="Chromosome 1"/>
</dbReference>
<gene>
    <name evidence="4" type="ORF">FPE_LOCUS68</name>
</gene>
<keyword evidence="3" id="KW-0378">Hydrolase</keyword>
<keyword evidence="5" id="KW-1185">Reference proteome</keyword>
<keyword evidence="3" id="KW-0934">Plastid</keyword>
<dbReference type="InterPro" id="IPR036821">
    <property type="entry name" value="Peptide_deformylase_sf"/>
</dbReference>
<evidence type="ECO:0000256" key="2">
    <source>
        <dbReference type="ARBA" id="ARBA00012175"/>
    </source>
</evidence>
<comment type="catalytic activity">
    <reaction evidence="3">
        <text>N-terminal N-formyl-L-methionyl-[peptide] + H2O = N-terminal L-methionyl-[peptide] + formate</text>
        <dbReference type="Rhea" id="RHEA:24420"/>
        <dbReference type="Rhea" id="RHEA-COMP:10639"/>
        <dbReference type="Rhea" id="RHEA-COMP:10640"/>
        <dbReference type="ChEBI" id="CHEBI:15377"/>
        <dbReference type="ChEBI" id="CHEBI:15740"/>
        <dbReference type="ChEBI" id="CHEBI:49298"/>
        <dbReference type="ChEBI" id="CHEBI:64731"/>
        <dbReference type="EC" id="3.5.1.88"/>
    </reaction>
</comment>
<dbReference type="PANTHER" id="PTHR10458">
    <property type="entry name" value="PEPTIDE DEFORMYLASE"/>
    <property type="match status" value="1"/>
</dbReference>
<dbReference type="PANTHER" id="PTHR10458:SF22">
    <property type="entry name" value="PEPTIDE DEFORMYLASE"/>
    <property type="match status" value="1"/>
</dbReference>
<evidence type="ECO:0000256" key="1">
    <source>
        <dbReference type="ARBA" id="ARBA00010759"/>
    </source>
</evidence>
<keyword evidence="3" id="KW-0150">Chloroplast</keyword>
<evidence type="ECO:0000313" key="5">
    <source>
        <dbReference type="Proteomes" id="UP000834106"/>
    </source>
</evidence>
<dbReference type="GO" id="GO:0042586">
    <property type="term" value="F:peptide deformylase activity"/>
    <property type="evidence" value="ECO:0007669"/>
    <property type="project" value="UniProtKB-EC"/>
</dbReference>
<dbReference type="GO" id="GO:0009507">
    <property type="term" value="C:chloroplast"/>
    <property type="evidence" value="ECO:0007669"/>
    <property type="project" value="UniProtKB-SubCell"/>
</dbReference>
<dbReference type="EC" id="3.5.1.88" evidence="2 3"/>
<dbReference type="Gene3D" id="3.90.45.10">
    <property type="entry name" value="Peptide deformylase"/>
    <property type="match status" value="1"/>
</dbReference>
<keyword evidence="3" id="KW-0809">Transit peptide</keyword>
<comment type="function">
    <text evidence="3">Removes the formyl group from the N-terminal Met of newly synthesized proteins.</text>
</comment>
<dbReference type="GO" id="GO:0046872">
    <property type="term" value="F:metal ion binding"/>
    <property type="evidence" value="ECO:0007669"/>
    <property type="project" value="UniProtKB-KW"/>
</dbReference>
<evidence type="ECO:0000313" key="4">
    <source>
        <dbReference type="EMBL" id="CAI9752637.1"/>
    </source>
</evidence>
<dbReference type="GO" id="GO:0006412">
    <property type="term" value="P:translation"/>
    <property type="evidence" value="ECO:0007669"/>
    <property type="project" value="UniProtKB-KW"/>
</dbReference>
<proteinExistence type="inferred from homology"/>
<keyword evidence="3" id="KW-0479">Metal-binding</keyword>
<dbReference type="SUPFAM" id="SSF56420">
    <property type="entry name" value="Peptide deformylase"/>
    <property type="match status" value="1"/>
</dbReference>
<evidence type="ECO:0000256" key="3">
    <source>
        <dbReference type="RuleBase" id="RU362111"/>
    </source>
</evidence>
<organism evidence="4 5">
    <name type="scientific">Fraxinus pennsylvanica</name>
    <dbReference type="NCBI Taxonomy" id="56036"/>
    <lineage>
        <taxon>Eukaryota</taxon>
        <taxon>Viridiplantae</taxon>
        <taxon>Streptophyta</taxon>
        <taxon>Embryophyta</taxon>
        <taxon>Tracheophyta</taxon>
        <taxon>Spermatophyta</taxon>
        <taxon>Magnoliopsida</taxon>
        <taxon>eudicotyledons</taxon>
        <taxon>Gunneridae</taxon>
        <taxon>Pentapetalae</taxon>
        <taxon>asterids</taxon>
        <taxon>lamiids</taxon>
        <taxon>Lamiales</taxon>
        <taxon>Oleaceae</taxon>
        <taxon>Oleeae</taxon>
        <taxon>Fraxinus</taxon>
    </lineage>
</organism>
<dbReference type="EMBL" id="OU503036">
    <property type="protein sequence ID" value="CAI9752637.1"/>
    <property type="molecule type" value="Genomic_DNA"/>
</dbReference>
<protein>
    <recommendedName>
        <fullName evidence="2 3">Peptide deformylase</fullName>
        <ecNumber evidence="2 3">3.5.1.88</ecNumber>
    </recommendedName>
</protein>
<reference evidence="4" key="1">
    <citation type="submission" date="2023-05" db="EMBL/GenBank/DDBJ databases">
        <authorList>
            <person name="Huff M."/>
        </authorList>
    </citation>
    <scope>NUCLEOTIDE SEQUENCE</scope>
</reference>